<dbReference type="PROSITE" id="PS50042">
    <property type="entry name" value="CNMP_BINDING_3"/>
    <property type="match status" value="1"/>
</dbReference>
<feature type="transmembrane region" description="Helical" evidence="1">
    <location>
        <begin position="90"/>
        <end position="111"/>
    </location>
</feature>
<keyword evidence="4" id="KW-1185">Reference proteome</keyword>
<organism evidence="3 4">
    <name type="scientific">Odynerus spinipes</name>
    <dbReference type="NCBI Taxonomy" id="1348599"/>
    <lineage>
        <taxon>Eukaryota</taxon>
        <taxon>Metazoa</taxon>
        <taxon>Ecdysozoa</taxon>
        <taxon>Arthropoda</taxon>
        <taxon>Hexapoda</taxon>
        <taxon>Insecta</taxon>
        <taxon>Pterygota</taxon>
        <taxon>Neoptera</taxon>
        <taxon>Endopterygota</taxon>
        <taxon>Hymenoptera</taxon>
        <taxon>Apocrita</taxon>
        <taxon>Aculeata</taxon>
        <taxon>Vespoidea</taxon>
        <taxon>Vespidae</taxon>
        <taxon>Eumeninae</taxon>
        <taxon>Odynerus</taxon>
    </lineage>
</organism>
<evidence type="ECO:0000313" key="4">
    <source>
        <dbReference type="Proteomes" id="UP001258017"/>
    </source>
</evidence>
<dbReference type="SUPFAM" id="SSF51206">
    <property type="entry name" value="cAMP-binding domain-like"/>
    <property type="match status" value="2"/>
</dbReference>
<dbReference type="GO" id="GO:0005249">
    <property type="term" value="F:voltage-gated potassium channel activity"/>
    <property type="evidence" value="ECO:0007669"/>
    <property type="project" value="TreeGrafter"/>
</dbReference>
<name>A0AAD9VMW5_9HYME</name>
<dbReference type="EMBL" id="JAIFRP010000083">
    <property type="protein sequence ID" value="KAK2579650.1"/>
    <property type="molecule type" value="Genomic_DNA"/>
</dbReference>
<evidence type="ECO:0000259" key="2">
    <source>
        <dbReference type="PROSITE" id="PS50042"/>
    </source>
</evidence>
<protein>
    <recommendedName>
        <fullName evidence="2">Cyclic nucleotide-binding domain-containing protein</fullName>
    </recommendedName>
</protein>
<dbReference type="Gene3D" id="2.60.120.10">
    <property type="entry name" value="Jelly Rolls"/>
    <property type="match status" value="1"/>
</dbReference>
<reference evidence="3" key="2">
    <citation type="journal article" date="2023" name="Commun. Biol.">
        <title>Intrasexual cuticular hydrocarbon dimorphism in a wasp sheds light on hydrocarbon biosynthesis genes in Hymenoptera.</title>
        <authorList>
            <person name="Moris V.C."/>
            <person name="Podsiadlowski L."/>
            <person name="Martin S."/>
            <person name="Oeyen J.P."/>
            <person name="Donath A."/>
            <person name="Petersen M."/>
            <person name="Wilbrandt J."/>
            <person name="Misof B."/>
            <person name="Liedtke D."/>
            <person name="Thamm M."/>
            <person name="Scheiner R."/>
            <person name="Schmitt T."/>
            <person name="Niehuis O."/>
        </authorList>
    </citation>
    <scope>NUCLEOTIDE SEQUENCE</scope>
    <source>
        <strain evidence="3">GBR_01_08_01A</strain>
    </source>
</reference>
<dbReference type="GO" id="GO:0098855">
    <property type="term" value="C:HCN channel complex"/>
    <property type="evidence" value="ECO:0007669"/>
    <property type="project" value="TreeGrafter"/>
</dbReference>
<proteinExistence type="predicted"/>
<dbReference type="InterPro" id="IPR018490">
    <property type="entry name" value="cNMP-bd_dom_sf"/>
</dbReference>
<dbReference type="PANTHER" id="PTHR45689:SF14">
    <property type="entry name" value="CYCLIC NUCLEOTIDE-GATED CATION CHANNEL SUBUNIT A-LIKE PROTEIN"/>
    <property type="match status" value="1"/>
</dbReference>
<keyword evidence="1" id="KW-1133">Transmembrane helix</keyword>
<accession>A0AAD9VMW5</accession>
<dbReference type="Gene3D" id="1.10.287.630">
    <property type="entry name" value="Helix hairpin bin"/>
    <property type="match status" value="1"/>
</dbReference>
<evidence type="ECO:0000313" key="3">
    <source>
        <dbReference type="EMBL" id="KAK2579650.1"/>
    </source>
</evidence>
<dbReference type="CDD" id="cd00038">
    <property type="entry name" value="CAP_ED"/>
    <property type="match status" value="1"/>
</dbReference>
<feature type="transmembrane region" description="Helical" evidence="1">
    <location>
        <begin position="131"/>
        <end position="149"/>
    </location>
</feature>
<dbReference type="GO" id="GO:0003254">
    <property type="term" value="P:regulation of membrane depolarization"/>
    <property type="evidence" value="ECO:0007669"/>
    <property type="project" value="TreeGrafter"/>
</dbReference>
<gene>
    <name evidence="3" type="ORF">KPH14_011575</name>
</gene>
<dbReference type="InterPro" id="IPR000595">
    <property type="entry name" value="cNMP-bd_dom"/>
</dbReference>
<reference evidence="3" key="1">
    <citation type="submission" date="2021-08" db="EMBL/GenBank/DDBJ databases">
        <authorList>
            <person name="Misof B."/>
            <person name="Oliver O."/>
            <person name="Podsiadlowski L."/>
            <person name="Donath A."/>
            <person name="Peters R."/>
            <person name="Mayer C."/>
            <person name="Rust J."/>
            <person name="Gunkel S."/>
            <person name="Lesny P."/>
            <person name="Martin S."/>
            <person name="Oeyen J.P."/>
            <person name="Petersen M."/>
            <person name="Panagiotis P."/>
            <person name="Wilbrandt J."/>
            <person name="Tanja T."/>
        </authorList>
    </citation>
    <scope>NUCLEOTIDE SEQUENCE</scope>
    <source>
        <strain evidence="3">GBR_01_08_01A</strain>
        <tissue evidence="3">Thorax + abdomen</tissue>
    </source>
</reference>
<sequence length="455" mass="53477">MVNIGIFRTQLSIHICELGKYSDSNLPKLPPNANIFARWKRSFQKLILVSAKHPLTRFFLRSRAAIAFEKRRHGRSSYWWIIHPCSRLRFFWDFLMIITYLYTFVMVPHILTFHRIAKNSNPESWTIVYPAYVICIIDIALNFITGFVSHDGHEIFLDPILTARHYVRRYFFIDLVSSVPYTWFHKQRILPSGPNSNSIFLILEILPVLKLLRLVIILQLVESLAEPELKYQEITYGVENYIKEKKLPKHLQEKLLAYYEYRYQGNFFKEHAISSTLSSQFIENKNDTVVIKTFIFISMYSLDHLNQEITIHSSRGLLETATVLRNLPPTVLGNLITVLKPVIYMENDIIYKCHKEGDCMYFIASGTVALITFWGKEICHLEDGEHFGAEVLINPQNRRTETVLTLEVCELLRFDRRDFKRIVLRHSELYNRIEKDTIDRLKLIEQLQTMHGQSG</sequence>
<dbReference type="InterPro" id="IPR051413">
    <property type="entry name" value="K/Na_HCN_channel"/>
</dbReference>
<dbReference type="AlphaFoldDB" id="A0AAD9VMW5"/>
<dbReference type="Pfam" id="PF00027">
    <property type="entry name" value="cNMP_binding"/>
    <property type="match status" value="1"/>
</dbReference>
<dbReference type="GO" id="GO:0035725">
    <property type="term" value="P:sodium ion transmembrane transport"/>
    <property type="evidence" value="ECO:0007669"/>
    <property type="project" value="TreeGrafter"/>
</dbReference>
<keyword evidence="1" id="KW-0812">Transmembrane</keyword>
<dbReference type="Proteomes" id="UP001258017">
    <property type="component" value="Unassembled WGS sequence"/>
</dbReference>
<evidence type="ECO:0000256" key="1">
    <source>
        <dbReference type="SAM" id="Phobius"/>
    </source>
</evidence>
<dbReference type="PANTHER" id="PTHR45689">
    <property type="entry name" value="I[[H]] CHANNEL, ISOFORM E"/>
    <property type="match status" value="1"/>
</dbReference>
<keyword evidence="1" id="KW-0472">Membrane</keyword>
<dbReference type="SMART" id="SM00100">
    <property type="entry name" value="cNMP"/>
    <property type="match status" value="1"/>
</dbReference>
<comment type="caution">
    <text evidence="3">The sequence shown here is derived from an EMBL/GenBank/DDBJ whole genome shotgun (WGS) entry which is preliminary data.</text>
</comment>
<dbReference type="InterPro" id="IPR014710">
    <property type="entry name" value="RmlC-like_jellyroll"/>
</dbReference>
<feature type="domain" description="Cyclic nucleotide-binding" evidence="2">
    <location>
        <begin position="323"/>
        <end position="440"/>
    </location>
</feature>